<sequence length="134" mass="15970">MKKKHDGIVYETKDVFNPSPKVTHCCKSLWVKYSFQKAYMTQLVSSQPVPAMSRNPDHNLPSQPKEHSIGQKHHQEEIIHKLAMQLRHIGDNIDHRMVREDLQQDGRDALDHFVFFFFRRVQVLLHFFWNNHLL</sequence>
<evidence type="ECO:0000313" key="2">
    <source>
        <dbReference type="EMBL" id="PNJ88850.1"/>
    </source>
</evidence>
<protein>
    <submittedName>
        <fullName evidence="2">PXT1 isoform 1</fullName>
    </submittedName>
    <submittedName>
        <fullName evidence="3">Peroxisomal testis enriched protein 1</fullName>
    </submittedName>
</protein>
<dbReference type="GO" id="GO:0005777">
    <property type="term" value="C:peroxisome"/>
    <property type="evidence" value="ECO:0007669"/>
    <property type="project" value="TreeGrafter"/>
</dbReference>
<dbReference type="InterPro" id="IPR029186">
    <property type="entry name" value="PXT1"/>
</dbReference>
<dbReference type="PANTHER" id="PTHR40381">
    <property type="entry name" value="PEROXISOMAL TESTIS-SPECIFIC PROTEIN 1"/>
    <property type="match status" value="1"/>
</dbReference>
<feature type="region of interest" description="Disordered" evidence="1">
    <location>
        <begin position="48"/>
        <end position="74"/>
    </location>
</feature>
<reference evidence="3" key="3">
    <citation type="submission" date="2025-05" db="UniProtKB">
        <authorList>
            <consortium name="Ensembl"/>
        </authorList>
    </citation>
    <scope>IDENTIFICATION</scope>
</reference>
<gene>
    <name evidence="3" type="primary">PXT1</name>
    <name evidence="2" type="ORF">CR201_G0016343</name>
</gene>
<dbReference type="PANTHER" id="PTHR40381:SF1">
    <property type="entry name" value="PEROXISOMAL TESTIS-SPECIFIC PROTEIN 1"/>
    <property type="match status" value="1"/>
</dbReference>
<dbReference type="Ensembl" id="ENSPPYT00000059296.1">
    <property type="protein sequence ID" value="ENSPPYP00000041620.1"/>
    <property type="gene ID" value="ENSPPYG00000040789.1"/>
</dbReference>
<organism evidence="2">
    <name type="scientific">Pongo abelii</name>
    <name type="common">Sumatran orangutan</name>
    <name type="synonym">Pongo pygmaeus abelii</name>
    <dbReference type="NCBI Taxonomy" id="9601"/>
    <lineage>
        <taxon>Eukaryota</taxon>
        <taxon>Metazoa</taxon>
        <taxon>Chordata</taxon>
        <taxon>Craniata</taxon>
        <taxon>Vertebrata</taxon>
        <taxon>Euteleostomi</taxon>
        <taxon>Mammalia</taxon>
        <taxon>Eutheria</taxon>
        <taxon>Euarchontoglires</taxon>
        <taxon>Primates</taxon>
        <taxon>Haplorrhini</taxon>
        <taxon>Catarrhini</taxon>
        <taxon>Hominidae</taxon>
        <taxon>Pongo</taxon>
    </lineage>
</organism>
<evidence type="ECO:0000256" key="1">
    <source>
        <dbReference type="SAM" id="MobiDB-lite"/>
    </source>
</evidence>
<dbReference type="GO" id="GO:0043065">
    <property type="term" value="P:positive regulation of apoptotic process"/>
    <property type="evidence" value="ECO:0007669"/>
    <property type="project" value="TreeGrafter"/>
</dbReference>
<evidence type="ECO:0000313" key="4">
    <source>
        <dbReference type="Proteomes" id="UP000001595"/>
    </source>
</evidence>
<evidence type="ECO:0000313" key="3">
    <source>
        <dbReference type="Ensembl" id="ENSPPYP00000041620.1"/>
    </source>
</evidence>
<reference evidence="2" key="2">
    <citation type="submission" date="2017-12" db="EMBL/GenBank/DDBJ databases">
        <title>High-resolution comparative analysis of great ape genomes.</title>
        <authorList>
            <person name="Pollen A."/>
            <person name="Hastie A."/>
            <person name="Hormozdiari F."/>
            <person name="Dougherty M."/>
            <person name="Liu R."/>
            <person name="Chaisson M."/>
            <person name="Hoppe E."/>
            <person name="Hill C."/>
            <person name="Pang A."/>
            <person name="Hillier L."/>
            <person name="Baker C."/>
            <person name="Armstrong J."/>
            <person name="Shendure J."/>
            <person name="Paten B."/>
            <person name="Wilson R."/>
            <person name="Chao H."/>
            <person name="Schneider V."/>
            <person name="Ventura M."/>
            <person name="Kronenberg Z."/>
            <person name="Murali S."/>
            <person name="Gordon D."/>
            <person name="Cantsilieris S."/>
            <person name="Munson K."/>
            <person name="Nelson B."/>
            <person name="Raja A."/>
            <person name="Underwood J."/>
            <person name="Diekhans M."/>
            <person name="Fiddes I."/>
            <person name="Haussler D."/>
            <person name="Eichler E."/>
        </authorList>
    </citation>
    <scope>NUCLEOTIDE SEQUENCE [LARGE SCALE GENOMIC DNA]</scope>
    <source>
        <strain evidence="2">Susie</strain>
    </source>
</reference>
<accession>A0A8I5TNZ6</accession>
<accession>A0A2J8Y3J1</accession>
<dbReference type="SUPFAM" id="SSF56854">
    <property type="entry name" value="Bcl-2 inhibitors of programmed cell death"/>
    <property type="match status" value="1"/>
</dbReference>
<keyword evidence="4" id="KW-1185">Reference proteome</keyword>
<dbReference type="GO" id="GO:0005634">
    <property type="term" value="C:nucleus"/>
    <property type="evidence" value="ECO:0007669"/>
    <property type="project" value="TreeGrafter"/>
</dbReference>
<dbReference type="Proteomes" id="UP000001595">
    <property type="component" value="Chromosome 6"/>
</dbReference>
<reference evidence="3 4" key="1">
    <citation type="submission" date="2008-02" db="EMBL/GenBank/DDBJ databases">
        <title>A 6x draft sequence assembly of the Pongo pygmaeus abelii genome.</title>
        <authorList>
            <person name="Wilson R.K."/>
            <person name="Mardis E."/>
        </authorList>
    </citation>
    <scope>NUCLEOTIDE SEQUENCE [LARGE SCALE GENOMIC DNA]</scope>
</reference>
<dbReference type="InterPro" id="IPR036834">
    <property type="entry name" value="Bcl-2-like_sf"/>
</dbReference>
<dbReference type="GeneTree" id="ENSGT00390000012893"/>
<dbReference type="Pfam" id="PF15214">
    <property type="entry name" value="PXT1"/>
    <property type="match status" value="1"/>
</dbReference>
<proteinExistence type="predicted"/>
<feature type="compositionally biased region" description="Basic and acidic residues" evidence="1">
    <location>
        <begin position="64"/>
        <end position="74"/>
    </location>
</feature>
<dbReference type="OMA" id="TIVCEPK"/>
<name>A0A2J8Y3J1_PONAB</name>
<dbReference type="AlphaFoldDB" id="A0A2J8Y3J1"/>
<dbReference type="EMBL" id="NDHI03003283">
    <property type="protein sequence ID" value="PNJ88850.1"/>
    <property type="molecule type" value="Genomic_DNA"/>
</dbReference>